<dbReference type="GO" id="GO:0004803">
    <property type="term" value="F:transposase activity"/>
    <property type="evidence" value="ECO:0007669"/>
    <property type="project" value="InterPro"/>
</dbReference>
<dbReference type="Pfam" id="PF01797">
    <property type="entry name" value="Y1_Tnp"/>
    <property type="match status" value="1"/>
</dbReference>
<evidence type="ECO:0000313" key="2">
    <source>
        <dbReference type="EMBL" id="AFS73888.1"/>
    </source>
</evidence>
<reference evidence="2 3" key="1">
    <citation type="journal article" date="2012" name="PLoS ONE">
        <title>Genomic comparison of Escherichia coli O104:H4 isolates from 2009 and 2011 reveals plasmid, and prophage heterogeneity, including Shiga toxin encoding phage stx2.</title>
        <authorList>
            <consortium name="Threat Characterization Consortium"/>
            <person name="Ahmed S.A."/>
            <person name="Awosika J."/>
            <person name="Baldwin C."/>
            <person name="Bishop-Lilly K.A."/>
            <person name="Biswas B."/>
            <person name="Broomall S."/>
            <person name="Chain P.S."/>
            <person name="Chertkov O."/>
            <person name="Chokoshvili O."/>
            <person name="Coyne S."/>
            <person name="Davenport K."/>
            <person name="Detter J.C."/>
            <person name="Dorman W."/>
            <person name="Erkkila T.H."/>
            <person name="Folster J.P."/>
            <person name="Frey K.G."/>
            <person name="George M."/>
            <person name="Gleasner C."/>
            <person name="Henry M."/>
            <person name="Hill K.K."/>
            <person name="Hubbard K."/>
            <person name="Insalaco J."/>
            <person name="Johnson S."/>
            <person name="Kitzmiller A."/>
            <person name="Krepps M."/>
            <person name="Lo C.C."/>
            <person name="Luu T."/>
            <person name="McNew L.A."/>
            <person name="Minogue T."/>
            <person name="Munk C.A."/>
            <person name="Osborne B."/>
            <person name="Patel M."/>
            <person name="Reitenga K.G."/>
            <person name="Rosenzweig C.N."/>
            <person name="Shea A."/>
            <person name="Shen X."/>
            <person name="Strockbine N."/>
            <person name="Tarr C."/>
            <person name="Teshima H."/>
            <person name="van Gieson E."/>
            <person name="Verratti K."/>
            <person name="Wolcott M."/>
            <person name="Xie G."/>
            <person name="Sozhamannan S."/>
            <person name="Gibbons H.S."/>
        </authorList>
    </citation>
    <scope>NUCLEOTIDE SEQUENCE [LARGE SCALE GENOMIC DNA]</scope>
    <source>
        <strain evidence="2 3">2011C-3493</strain>
    </source>
</reference>
<dbReference type="GO" id="GO:0003677">
    <property type="term" value="F:DNA binding"/>
    <property type="evidence" value="ECO:0007669"/>
    <property type="project" value="InterPro"/>
</dbReference>
<accession>A0A0E0XXI2</accession>
<dbReference type="Gene3D" id="3.30.70.1290">
    <property type="entry name" value="Transposase IS200-like"/>
    <property type="match status" value="1"/>
</dbReference>
<gene>
    <name evidence="2" type="ordered locus">O3K_09970</name>
</gene>
<dbReference type="NCBIfam" id="NF033573">
    <property type="entry name" value="transpos_IS200"/>
    <property type="match status" value="1"/>
</dbReference>
<sequence length="189" mass="21727">MNACSRFMGQIILWPMKKETDIRRGRHCVFLKHVHLVFVTKYRRQIFDHDATEKLRTYFSNVCADFEAERVEMDGGPDHVHLLINYPPKLAISSLVNSLKGVSSRLLRRDRPDIAVRYYDKGVLWSPGYFVSSCILTYQLDLITTISAPNRISNVISIPLIIPSTSCNFPTLELHIVQTPDAKKSHVHF</sequence>
<feature type="domain" description="Transposase IS200-like" evidence="1">
    <location>
        <begin position="29"/>
        <end position="139"/>
    </location>
</feature>
<dbReference type="PANTHER" id="PTHR33360">
    <property type="entry name" value="TRANSPOSASE FOR INSERTION SEQUENCE ELEMENT IS200"/>
    <property type="match status" value="1"/>
</dbReference>
<organism evidence="2 3">
    <name type="scientific">Escherichia coli O104:H4 (strain 2011C-3493)</name>
    <dbReference type="NCBI Taxonomy" id="1133852"/>
    <lineage>
        <taxon>Bacteria</taxon>
        <taxon>Pseudomonadati</taxon>
        <taxon>Pseudomonadota</taxon>
        <taxon>Gammaproteobacteria</taxon>
        <taxon>Enterobacterales</taxon>
        <taxon>Enterobacteriaceae</taxon>
        <taxon>Escherichia</taxon>
    </lineage>
</organism>
<dbReference type="KEGG" id="esl:O3K_09970"/>
<dbReference type="SMART" id="SM01321">
    <property type="entry name" value="Y1_Tnp"/>
    <property type="match status" value="1"/>
</dbReference>
<evidence type="ECO:0000313" key="3">
    <source>
        <dbReference type="Proteomes" id="UP000006167"/>
    </source>
</evidence>
<evidence type="ECO:0000259" key="1">
    <source>
        <dbReference type="SMART" id="SM01321"/>
    </source>
</evidence>
<dbReference type="EMBL" id="CP003289">
    <property type="protein sequence ID" value="AFS73888.1"/>
    <property type="molecule type" value="Genomic_DNA"/>
</dbReference>
<dbReference type="SUPFAM" id="SSF143422">
    <property type="entry name" value="Transposase IS200-like"/>
    <property type="match status" value="1"/>
</dbReference>
<dbReference type="Proteomes" id="UP000006167">
    <property type="component" value="Chromosome"/>
</dbReference>
<dbReference type="GO" id="GO:0006313">
    <property type="term" value="P:DNA transposition"/>
    <property type="evidence" value="ECO:0007669"/>
    <property type="project" value="InterPro"/>
</dbReference>
<proteinExistence type="predicted"/>
<dbReference type="HOGENOM" id="CLU_1560624_0_0_6"/>
<protein>
    <submittedName>
        <fullName evidence="2">Transposase ORF A, IS609 family protein</fullName>
    </submittedName>
</protein>
<dbReference type="PANTHER" id="PTHR33360:SF2">
    <property type="entry name" value="TRANSPOSASE FOR INSERTION SEQUENCE ELEMENT IS200"/>
    <property type="match status" value="1"/>
</dbReference>
<name>A0A0E0XXI2_ECO1C</name>
<dbReference type="InterPro" id="IPR036515">
    <property type="entry name" value="Transposase_17_sf"/>
</dbReference>
<dbReference type="AlphaFoldDB" id="A0A0E0XXI2"/>
<dbReference type="InterPro" id="IPR002686">
    <property type="entry name" value="Transposase_17"/>
</dbReference>